<dbReference type="Gene3D" id="3.40.50.300">
    <property type="entry name" value="P-loop containing nucleotide triphosphate hydrolases"/>
    <property type="match status" value="1"/>
</dbReference>
<accession>A0A2Z4PWG8</accession>
<dbReference type="RefSeq" id="WP_112140684.1">
    <property type="nucleotide sequence ID" value="NZ_CP016181.1"/>
</dbReference>
<organism evidence="1 2">
    <name type="scientific">Marinomonas primoryensis</name>
    <dbReference type="NCBI Taxonomy" id="178399"/>
    <lineage>
        <taxon>Bacteria</taxon>
        <taxon>Pseudomonadati</taxon>
        <taxon>Pseudomonadota</taxon>
        <taxon>Gammaproteobacteria</taxon>
        <taxon>Oceanospirillales</taxon>
        <taxon>Oceanospirillaceae</taxon>
        <taxon>Marinomonas</taxon>
    </lineage>
</organism>
<evidence type="ECO:0008006" key="3">
    <source>
        <dbReference type="Google" id="ProtNLM"/>
    </source>
</evidence>
<dbReference type="EMBL" id="CP016181">
    <property type="protein sequence ID" value="AWY01843.1"/>
    <property type="molecule type" value="Genomic_DNA"/>
</dbReference>
<dbReference type="Proteomes" id="UP000249898">
    <property type="component" value="Chromosome"/>
</dbReference>
<gene>
    <name evidence="1" type="ORF">A8139_19165</name>
</gene>
<dbReference type="InterPro" id="IPR027417">
    <property type="entry name" value="P-loop_NTPase"/>
</dbReference>
<dbReference type="PANTHER" id="PTHR34301:SF8">
    <property type="entry name" value="ATPASE DOMAIN-CONTAINING PROTEIN"/>
    <property type="match status" value="1"/>
</dbReference>
<reference evidence="1 2" key="1">
    <citation type="submission" date="2016-06" db="EMBL/GenBank/DDBJ databases">
        <title>The sequenced genome of the ice-adhering bacterium Marinomonas primoryensis, from Antarctica.</title>
        <authorList>
            <person name="Graham L."/>
            <person name="Vance T.D.R."/>
            <person name="Davies P.L."/>
        </authorList>
    </citation>
    <scope>NUCLEOTIDE SEQUENCE [LARGE SCALE GENOMIC DNA]</scope>
    <source>
        <strain evidence="1 2">AceL</strain>
    </source>
</reference>
<dbReference type="PANTHER" id="PTHR34301">
    <property type="entry name" value="DNA-BINDING PROTEIN-RELATED"/>
    <property type="match status" value="1"/>
</dbReference>
<name>A0A2Z4PWG8_9GAMM</name>
<dbReference type="AlphaFoldDB" id="A0A2Z4PWG8"/>
<protein>
    <recommendedName>
        <fullName evidence="3">ATP-binding protein</fullName>
    </recommendedName>
</protein>
<evidence type="ECO:0000313" key="1">
    <source>
        <dbReference type="EMBL" id="AWY01843.1"/>
    </source>
</evidence>
<proteinExistence type="predicted"/>
<evidence type="ECO:0000313" key="2">
    <source>
        <dbReference type="Proteomes" id="UP000249898"/>
    </source>
</evidence>
<dbReference type="SUPFAM" id="SSF52540">
    <property type="entry name" value="P-loop containing nucleoside triphosphate hydrolases"/>
    <property type="match status" value="1"/>
</dbReference>
<sequence length="664" mass="77544">MNEITSPGKHRMFKNSHFSDREKRIINTLSKEFYLTNGGEIVKLGYSSEYKYIILKPTNIYFDMFNLDKEIIVVFSDYETVQARTFDVFKHIAKKQSSLRVDKICNILISADVQVENSLADLVKNEPETEIIIPFSYGELEQAPESFFFRNRFRKYFYTRDLFAFEAPLKKDLYFFGRNDLIQELINRLKSGENSGLFGLRKTGKTSLINGIERNLLKDDIKSAIIDCQDTSFNQRRWFEALYYICLKIKDVLKTGIEFPAEEMFTEKDASYLTEEFFKACSKELSGPIFLIFDEIENISINTAPAIHWAEGIDFALFWQSLRSIFQRNTNLFSYLIVGTNPTCIELPKIKNIDNPIFNHFTPLYIPGFSVKETREMIRKLGRRMGLQFDEVVYSKITEDFGGHPFLMRHVCSLISRDIKELDRPVQVGRQAYSKAKKSFILNHSNYLEMIISVLKDYYSDEFEMLIYLANGELETFNEFAELHPSYTLHLLGYGLLKKERDNYDFNIDSIKDYILEQGKYRRIGLTNEEMWSEISLRRNSSEVKLRKVIKLLLKASLGAVEAKQVVLDIFGGQRKNKLSPLTYDELFNAAKSEIYFSDLGKIISKKWDVFKHSFEQTKQDTFRQLEFINSSRADAHAKELTAEEFSYFRLCMASIEKDLEDLV</sequence>
<dbReference type="OrthoDB" id="9811804at2"/>